<proteinExistence type="predicted"/>
<gene>
    <name evidence="1" type="ORF">S01H1_54893</name>
</gene>
<organism evidence="1">
    <name type="scientific">marine sediment metagenome</name>
    <dbReference type="NCBI Taxonomy" id="412755"/>
    <lineage>
        <taxon>unclassified sequences</taxon>
        <taxon>metagenomes</taxon>
        <taxon>ecological metagenomes</taxon>
    </lineage>
</organism>
<protein>
    <recommendedName>
        <fullName evidence="2">Bacterial type II secretion system protein E domain-containing protein</fullName>
    </recommendedName>
</protein>
<dbReference type="AlphaFoldDB" id="X0WCD7"/>
<sequence>MPLRGTVQGKQAMRQPTLSGLGEELARLSPSDPDYASRGIDAVLAAARDAGASDLHFQPTGDGLEL</sequence>
<accession>X0WCD7</accession>
<name>X0WCD7_9ZZZZ</name>
<dbReference type="EMBL" id="BARS01035644">
    <property type="protein sequence ID" value="GAG20872.1"/>
    <property type="molecule type" value="Genomic_DNA"/>
</dbReference>
<comment type="caution">
    <text evidence="1">The sequence shown here is derived from an EMBL/GenBank/DDBJ whole genome shotgun (WGS) entry which is preliminary data.</text>
</comment>
<evidence type="ECO:0008006" key="2">
    <source>
        <dbReference type="Google" id="ProtNLM"/>
    </source>
</evidence>
<evidence type="ECO:0000313" key="1">
    <source>
        <dbReference type="EMBL" id="GAG20872.1"/>
    </source>
</evidence>
<feature type="non-terminal residue" evidence="1">
    <location>
        <position position="66"/>
    </location>
</feature>
<reference evidence="1" key="1">
    <citation type="journal article" date="2014" name="Front. Microbiol.">
        <title>High frequency of phylogenetically diverse reductive dehalogenase-homologous genes in deep subseafloor sedimentary metagenomes.</title>
        <authorList>
            <person name="Kawai M."/>
            <person name="Futagami T."/>
            <person name="Toyoda A."/>
            <person name="Takaki Y."/>
            <person name="Nishi S."/>
            <person name="Hori S."/>
            <person name="Arai W."/>
            <person name="Tsubouchi T."/>
            <person name="Morono Y."/>
            <person name="Uchiyama I."/>
            <person name="Ito T."/>
            <person name="Fujiyama A."/>
            <person name="Inagaki F."/>
            <person name="Takami H."/>
        </authorList>
    </citation>
    <scope>NUCLEOTIDE SEQUENCE</scope>
    <source>
        <strain evidence="1">Expedition CK06-06</strain>
    </source>
</reference>